<evidence type="ECO:0000256" key="1">
    <source>
        <dbReference type="ARBA" id="ARBA00004651"/>
    </source>
</evidence>
<reference evidence="8 9" key="1">
    <citation type="submission" date="2018-08" db="EMBL/GenBank/DDBJ databases">
        <title>Murine metabolic-syndrome-specific gut microbial biobank.</title>
        <authorList>
            <person name="Liu C."/>
        </authorList>
    </citation>
    <scope>NUCLEOTIDE SEQUENCE [LARGE SCALE GENOMIC DNA]</scope>
    <source>
        <strain evidence="8 9">28</strain>
    </source>
</reference>
<feature type="transmembrane region" description="Helical" evidence="7">
    <location>
        <begin position="50"/>
        <end position="71"/>
    </location>
</feature>
<dbReference type="Pfam" id="PF07690">
    <property type="entry name" value="MFS_1"/>
    <property type="match status" value="1"/>
</dbReference>
<keyword evidence="9" id="KW-1185">Reference proteome</keyword>
<dbReference type="Proteomes" id="UP000446866">
    <property type="component" value="Unassembled WGS sequence"/>
</dbReference>
<feature type="transmembrane region" description="Helical" evidence="7">
    <location>
        <begin position="403"/>
        <end position="422"/>
    </location>
</feature>
<dbReference type="RefSeq" id="WP_160202808.1">
    <property type="nucleotide sequence ID" value="NZ_QXWK01000026.1"/>
</dbReference>
<evidence type="ECO:0000256" key="5">
    <source>
        <dbReference type="ARBA" id="ARBA00022989"/>
    </source>
</evidence>
<dbReference type="Gene3D" id="1.20.1250.20">
    <property type="entry name" value="MFS general substrate transporter like domains"/>
    <property type="match status" value="1"/>
</dbReference>
<gene>
    <name evidence="8" type="ORF">D0435_12745</name>
</gene>
<dbReference type="PANTHER" id="PTHR43266:SF2">
    <property type="entry name" value="MAJOR FACILITATOR SUPERFAMILY (MFS) PROFILE DOMAIN-CONTAINING PROTEIN"/>
    <property type="match status" value="1"/>
</dbReference>
<dbReference type="GO" id="GO:0022857">
    <property type="term" value="F:transmembrane transporter activity"/>
    <property type="evidence" value="ECO:0007669"/>
    <property type="project" value="InterPro"/>
</dbReference>
<dbReference type="PANTHER" id="PTHR43266">
    <property type="entry name" value="MACROLIDE-EFFLUX PROTEIN"/>
    <property type="match status" value="1"/>
</dbReference>
<feature type="transmembrane region" description="Helical" evidence="7">
    <location>
        <begin position="174"/>
        <end position="194"/>
    </location>
</feature>
<dbReference type="CDD" id="cd06173">
    <property type="entry name" value="MFS_MefA_like"/>
    <property type="match status" value="1"/>
</dbReference>
<feature type="transmembrane region" description="Helical" evidence="7">
    <location>
        <begin position="78"/>
        <end position="98"/>
    </location>
</feature>
<feature type="transmembrane region" description="Helical" evidence="7">
    <location>
        <begin position="227"/>
        <end position="249"/>
    </location>
</feature>
<evidence type="ECO:0000313" key="9">
    <source>
        <dbReference type="Proteomes" id="UP000446866"/>
    </source>
</evidence>
<keyword evidence="3" id="KW-1003">Cell membrane</keyword>
<organism evidence="8 9">
    <name type="scientific">Anaerotruncus colihominis</name>
    <dbReference type="NCBI Taxonomy" id="169435"/>
    <lineage>
        <taxon>Bacteria</taxon>
        <taxon>Bacillati</taxon>
        <taxon>Bacillota</taxon>
        <taxon>Clostridia</taxon>
        <taxon>Eubacteriales</taxon>
        <taxon>Oscillospiraceae</taxon>
        <taxon>Anaerotruncus</taxon>
    </lineage>
</organism>
<dbReference type="AlphaFoldDB" id="A0A845QR71"/>
<dbReference type="GO" id="GO:0005886">
    <property type="term" value="C:plasma membrane"/>
    <property type="evidence" value="ECO:0007669"/>
    <property type="project" value="UniProtKB-SubCell"/>
</dbReference>
<keyword evidence="4 7" id="KW-0812">Transmembrane</keyword>
<accession>A0A845QR71</accession>
<comment type="subcellular location">
    <subcellularLocation>
        <location evidence="1">Cell membrane</location>
        <topology evidence="1">Multi-pass membrane protein</topology>
    </subcellularLocation>
</comment>
<evidence type="ECO:0000256" key="3">
    <source>
        <dbReference type="ARBA" id="ARBA00022475"/>
    </source>
</evidence>
<keyword evidence="5 7" id="KW-1133">Transmembrane helix</keyword>
<evidence type="ECO:0000313" key="8">
    <source>
        <dbReference type="EMBL" id="NBH62518.1"/>
    </source>
</evidence>
<feature type="transmembrane region" description="Helical" evidence="7">
    <location>
        <begin position="147"/>
        <end position="168"/>
    </location>
</feature>
<feature type="transmembrane region" description="Helical" evidence="7">
    <location>
        <begin position="303"/>
        <end position="326"/>
    </location>
</feature>
<evidence type="ECO:0000256" key="7">
    <source>
        <dbReference type="SAM" id="Phobius"/>
    </source>
</evidence>
<proteinExistence type="predicted"/>
<evidence type="ECO:0000256" key="4">
    <source>
        <dbReference type="ARBA" id="ARBA00022692"/>
    </source>
</evidence>
<feature type="transmembrane region" description="Helical" evidence="7">
    <location>
        <begin position="261"/>
        <end position="282"/>
    </location>
</feature>
<sequence>MNNLKMICKELHSFLILWSTQSLSLLGSSMTSFALILWTYEEKGSALTTALLAVCSYAPYVAMSIFAGALSDKWNKKLTLLVSDSFAAVCTFVVLVLLKTGQLEIWHLYALNALNGLMGTVQQPAVDVTVTLIVPKKHYQRVSGLRSLSSSVVNILTPIAATTLYAVFGLSAVVYFDLATFLCAFVTLCLWIKIPEGKCAGEGKEPLVQSAKAGLSYLWSNRGILDLMLFLAAINLTASMYNAAFPAMLLSRAGGGETALAAVNTATGLAMLAGSIAASLLPEPKSRIRVICNTLLLAMSTENFILALGTSIPVWCIGGVLGWIWIPIMNANMDVVMRSHIPVEMQGRVYAARNTLQFFTIPIGYLLGGLLVDRVFEPFMAVQSSAGTASLWCSLFGSGKGAGAALFFFVIGILGVVTCLMFRRDKHIWKLEE</sequence>
<name>A0A845QR71_9FIRM</name>
<keyword evidence="6 7" id="KW-0472">Membrane</keyword>
<dbReference type="InterPro" id="IPR011701">
    <property type="entry name" value="MFS"/>
</dbReference>
<keyword evidence="2" id="KW-0813">Transport</keyword>
<dbReference type="SUPFAM" id="SSF103473">
    <property type="entry name" value="MFS general substrate transporter"/>
    <property type="match status" value="1"/>
</dbReference>
<protein>
    <submittedName>
        <fullName evidence="8">MFS transporter</fullName>
    </submittedName>
</protein>
<dbReference type="InterPro" id="IPR036259">
    <property type="entry name" value="MFS_trans_sf"/>
</dbReference>
<comment type="caution">
    <text evidence="8">The sequence shown here is derived from an EMBL/GenBank/DDBJ whole genome shotgun (WGS) entry which is preliminary data.</text>
</comment>
<evidence type="ECO:0000256" key="6">
    <source>
        <dbReference type="ARBA" id="ARBA00023136"/>
    </source>
</evidence>
<evidence type="ECO:0000256" key="2">
    <source>
        <dbReference type="ARBA" id="ARBA00022448"/>
    </source>
</evidence>
<dbReference type="EMBL" id="QXWK01000026">
    <property type="protein sequence ID" value="NBH62518.1"/>
    <property type="molecule type" value="Genomic_DNA"/>
</dbReference>